<evidence type="ECO:0000259" key="4">
    <source>
        <dbReference type="PROSITE" id="PS50002"/>
    </source>
</evidence>
<feature type="compositionally biased region" description="Polar residues" evidence="3">
    <location>
        <begin position="169"/>
        <end position="190"/>
    </location>
</feature>
<dbReference type="InterPro" id="IPR037213">
    <property type="entry name" value="Run_dom_sf"/>
</dbReference>
<dbReference type="SUPFAM" id="SSF50044">
    <property type="entry name" value="SH3-domain"/>
    <property type="match status" value="1"/>
</dbReference>
<protein>
    <submittedName>
        <fullName evidence="7">RUN and SH3 domain-containing protein 1 isoform X4</fullName>
    </submittedName>
</protein>
<evidence type="ECO:0000256" key="3">
    <source>
        <dbReference type="SAM" id="MobiDB-lite"/>
    </source>
</evidence>
<dbReference type="Proteomes" id="UP000245320">
    <property type="component" value="Chromosome 1"/>
</dbReference>
<dbReference type="InterPro" id="IPR036028">
    <property type="entry name" value="SH3-like_dom_sf"/>
</dbReference>
<feature type="compositionally biased region" description="Acidic residues" evidence="3">
    <location>
        <begin position="196"/>
        <end position="206"/>
    </location>
</feature>
<dbReference type="Pfam" id="PF14604">
    <property type="entry name" value="SH3_9"/>
    <property type="match status" value="1"/>
</dbReference>
<evidence type="ECO:0000256" key="1">
    <source>
        <dbReference type="ARBA" id="ARBA00022443"/>
    </source>
</evidence>
<feature type="domain" description="SH3" evidence="4">
    <location>
        <begin position="880"/>
        <end position="938"/>
    </location>
</feature>
<keyword evidence="6" id="KW-1185">Reference proteome</keyword>
<feature type="compositionally biased region" description="Low complexity" evidence="3">
    <location>
        <begin position="430"/>
        <end position="439"/>
    </location>
</feature>
<feature type="region of interest" description="Disordered" evidence="3">
    <location>
        <begin position="82"/>
        <end position="226"/>
    </location>
</feature>
<evidence type="ECO:0000313" key="7">
    <source>
        <dbReference type="RefSeq" id="XP_033713350.1"/>
    </source>
</evidence>
<dbReference type="RefSeq" id="XP_033713350.1">
    <property type="nucleotide sequence ID" value="XM_033857459.1"/>
</dbReference>
<feature type="region of interest" description="Disordered" evidence="3">
    <location>
        <begin position="27"/>
        <end position="67"/>
    </location>
</feature>
<name>A0A6J3RF28_TURTR</name>
<feature type="compositionally biased region" description="Low complexity" evidence="3">
    <location>
        <begin position="155"/>
        <end position="168"/>
    </location>
</feature>
<dbReference type="SMART" id="SM00326">
    <property type="entry name" value="SH3"/>
    <property type="match status" value="1"/>
</dbReference>
<dbReference type="Gene3D" id="1.20.58.900">
    <property type="match status" value="1"/>
</dbReference>
<proteinExistence type="predicted"/>
<dbReference type="AlphaFoldDB" id="A0A6J3RF28"/>
<feature type="compositionally biased region" description="Polar residues" evidence="3">
    <location>
        <begin position="277"/>
        <end position="289"/>
    </location>
</feature>
<feature type="domain" description="RUN" evidence="5">
    <location>
        <begin position="664"/>
        <end position="811"/>
    </location>
</feature>
<organism evidence="6 7">
    <name type="scientific">Tursiops truncatus</name>
    <name type="common">Atlantic bottle-nosed dolphin</name>
    <name type="synonym">Delphinus truncatus</name>
    <dbReference type="NCBI Taxonomy" id="9739"/>
    <lineage>
        <taxon>Eukaryota</taxon>
        <taxon>Metazoa</taxon>
        <taxon>Chordata</taxon>
        <taxon>Craniata</taxon>
        <taxon>Vertebrata</taxon>
        <taxon>Euteleostomi</taxon>
        <taxon>Mammalia</taxon>
        <taxon>Eutheria</taxon>
        <taxon>Laurasiatheria</taxon>
        <taxon>Artiodactyla</taxon>
        <taxon>Whippomorpha</taxon>
        <taxon>Cetacea</taxon>
        <taxon>Odontoceti</taxon>
        <taxon>Delphinidae</taxon>
        <taxon>Tursiops</taxon>
    </lineage>
</organism>
<feature type="region of interest" description="Disordered" evidence="3">
    <location>
        <begin position="251"/>
        <end position="461"/>
    </location>
</feature>
<dbReference type="PROSITE" id="PS50002">
    <property type="entry name" value="SH3"/>
    <property type="match status" value="1"/>
</dbReference>
<sequence length="938" mass="99672">MLSPQRALLCNLNHIHLQHVSLGLHLSRRPEPREGPLSTSPPPGDTGGKESRGPCSGTLVDANSNSPAVPCRCCQEHGPGLENRQDPAQDEEGAASPSDPGCSSSLSSCSDLSPDESPISVYSRDLPGNEDVHPQPSIIPLEQGSPLASAGPGACSPDSFCCSPDSCSEASSPPGSGLDSNCNALTTCQDLPSPGLEEEDEAEEQDLPTSDLLEADDGKIDAGKTEPSWKINPIWKIDKEKTEAGWKITENNNSDWKVNGNINSSWKTEPGKFDSGWKTNTGITDTGSKTDAGKTDGEWRSDVSKEPVPHRTITSFHELAQKRKRGPGLPLVPQAKKDRSDWLIVFSPDTELPPTGSLGGSPAPPREVTTFKELRSRSRAPPPPVPPRDPPAGWSLVPPRPPPPPVPPRRKKNRPGLQPIAEGQPEEGRAGSPAAGEEAPAAKEPEEPGPQAGVEASPLPLPRPLVFRFSADGRPLLEGGGAAAAGSLLLAPLAGWPGAGLRLLGAPSPPEEQLLPVRLSPVGAYSPPARGDLPCLASPELALLLSPLFPRSSTFPAAASPLRQVPAPPLPRPPRPPKAPRWTRSPPPPPRLLRSSWSFTGVPGDQRLWMAEAQSGTGQLQEQKKGLLIAVSASVDKIISHFGAARNLVQKVKAQLGDSRLSPDVGHLVLTTLCPALHALVADGLKPFRKDLITGQRRSSPWSVVEASVKPGSSARSLGTLYGQVSRLALLRSSRSRFHAFILGLLNTKQLELWFSSLQEDAGSWWEQLTQASRVYASGGTEGFPLPRWGSRHHRTATEVAQERSLPAEEAAPGRGVWLGRLFGVPGGLTETESGAPKSRRPSSWLPPTVSVLALVKRGAPPETPSSPKELEVSAPSTAQTHRAVRALCDHNAAGPDQLSFRHGEVLHVIATVDEDWLRCGKDGVEGLVPVGYTSLVL</sequence>
<evidence type="ECO:0000259" key="5">
    <source>
        <dbReference type="PROSITE" id="PS50826"/>
    </source>
</evidence>
<dbReference type="Gene3D" id="2.30.30.40">
    <property type="entry name" value="SH3 Domains"/>
    <property type="match status" value="1"/>
</dbReference>
<feature type="compositionally biased region" description="Pro residues" evidence="3">
    <location>
        <begin position="380"/>
        <end position="390"/>
    </location>
</feature>
<accession>A0A6J3RF28</accession>
<feature type="compositionally biased region" description="Pro residues" evidence="3">
    <location>
        <begin position="566"/>
        <end position="591"/>
    </location>
</feature>
<feature type="compositionally biased region" description="Polar residues" evidence="3">
    <location>
        <begin position="251"/>
        <end position="267"/>
    </location>
</feature>
<dbReference type="PANTHER" id="PTHR15591:SF11">
    <property type="entry name" value="AP-4 COMPLEX ACCESSORY SUBUNIT RUSC1"/>
    <property type="match status" value="1"/>
</dbReference>
<dbReference type="GO" id="GO:0031410">
    <property type="term" value="C:cytoplasmic vesicle"/>
    <property type="evidence" value="ECO:0007669"/>
    <property type="project" value="TreeGrafter"/>
</dbReference>
<reference evidence="7" key="1">
    <citation type="submission" date="2025-08" db="UniProtKB">
        <authorList>
            <consortium name="RefSeq"/>
        </authorList>
    </citation>
    <scope>IDENTIFICATION</scope>
    <source>
        <tissue evidence="7">Spleen</tissue>
    </source>
</reference>
<evidence type="ECO:0000313" key="6">
    <source>
        <dbReference type="Proteomes" id="UP000245320"/>
    </source>
</evidence>
<dbReference type="PROSITE" id="PS50826">
    <property type="entry name" value="RUN"/>
    <property type="match status" value="1"/>
</dbReference>
<dbReference type="InterPro" id="IPR004012">
    <property type="entry name" value="Run_dom"/>
</dbReference>
<dbReference type="InterPro" id="IPR047343">
    <property type="entry name" value="RUSC1_2"/>
</dbReference>
<feature type="region of interest" description="Disordered" evidence="3">
    <location>
        <begin position="561"/>
        <end position="596"/>
    </location>
</feature>
<dbReference type="PANTHER" id="PTHR15591">
    <property type="entry name" value="RUN AND SH3 DOMAIN CONTAINING"/>
    <property type="match status" value="1"/>
</dbReference>
<dbReference type="Pfam" id="PF02759">
    <property type="entry name" value="RUN"/>
    <property type="match status" value="1"/>
</dbReference>
<dbReference type="SUPFAM" id="SSF140741">
    <property type="entry name" value="RUN domain-like"/>
    <property type="match status" value="1"/>
</dbReference>
<evidence type="ECO:0000256" key="2">
    <source>
        <dbReference type="PROSITE-ProRule" id="PRU00192"/>
    </source>
</evidence>
<dbReference type="CTD" id="23623"/>
<keyword evidence="1 2" id="KW-0728">SH3 domain</keyword>
<gene>
    <name evidence="7" type="primary">RUSC1</name>
</gene>
<dbReference type="InterPro" id="IPR001452">
    <property type="entry name" value="SH3_domain"/>
</dbReference>
<dbReference type="GeneID" id="101336328"/>
<feature type="compositionally biased region" description="Low complexity" evidence="3">
    <location>
        <begin position="94"/>
        <end position="112"/>
    </location>
</feature>
<feature type="compositionally biased region" description="Basic and acidic residues" evidence="3">
    <location>
        <begin position="291"/>
        <end position="309"/>
    </location>
</feature>
<feature type="compositionally biased region" description="Pro residues" evidence="3">
    <location>
        <begin position="398"/>
        <end position="407"/>
    </location>
</feature>